<feature type="transmembrane region" description="Helical" evidence="1">
    <location>
        <begin position="326"/>
        <end position="347"/>
    </location>
</feature>
<keyword evidence="1" id="KW-0812">Transmembrane</keyword>
<dbReference type="Gene3D" id="1.20.1740.10">
    <property type="entry name" value="Amino acid/polyamine transporter I"/>
    <property type="match status" value="1"/>
</dbReference>
<feature type="transmembrane region" description="Helical" evidence="1">
    <location>
        <begin position="6"/>
        <end position="25"/>
    </location>
</feature>
<dbReference type="AlphaFoldDB" id="K2PKY3"/>
<feature type="transmembrane region" description="Helical" evidence="1">
    <location>
        <begin position="98"/>
        <end position="119"/>
    </location>
</feature>
<name>K2PKY3_9HYPH</name>
<feature type="transmembrane region" description="Helical" evidence="1">
    <location>
        <begin position="275"/>
        <end position="297"/>
    </location>
</feature>
<keyword evidence="3" id="KW-1185">Reference proteome</keyword>
<feature type="transmembrane region" description="Helical" evidence="1">
    <location>
        <begin position="32"/>
        <end position="51"/>
    </location>
</feature>
<evidence type="ECO:0008006" key="4">
    <source>
        <dbReference type="Google" id="ProtNLM"/>
    </source>
</evidence>
<feature type="transmembrane region" description="Helical" evidence="1">
    <location>
        <begin position="377"/>
        <end position="396"/>
    </location>
</feature>
<feature type="transmembrane region" description="Helical" evidence="1">
    <location>
        <begin position="57"/>
        <end position="77"/>
    </location>
</feature>
<evidence type="ECO:0000313" key="2">
    <source>
        <dbReference type="EMBL" id="EKF41792.1"/>
    </source>
</evidence>
<accession>K2PKY3</accession>
<protein>
    <recommendedName>
        <fullName evidence="4">Amino acid permease</fullName>
    </recommendedName>
</protein>
<organism evidence="2 3">
    <name type="scientific">Nitratireductor indicus C115</name>
    <dbReference type="NCBI Taxonomy" id="1231190"/>
    <lineage>
        <taxon>Bacteria</taxon>
        <taxon>Pseudomonadati</taxon>
        <taxon>Pseudomonadota</taxon>
        <taxon>Alphaproteobacteria</taxon>
        <taxon>Hyphomicrobiales</taxon>
        <taxon>Phyllobacteriaceae</taxon>
        <taxon>Nitratireductor</taxon>
    </lineage>
</organism>
<dbReference type="RefSeq" id="WP_009451033.1">
    <property type="nucleotide sequence ID" value="NZ_AMSI01000009.1"/>
</dbReference>
<evidence type="ECO:0000256" key="1">
    <source>
        <dbReference type="SAM" id="Phobius"/>
    </source>
</evidence>
<proteinExistence type="predicted"/>
<dbReference type="EMBL" id="AMSI01000009">
    <property type="protein sequence ID" value="EKF41792.1"/>
    <property type="molecule type" value="Genomic_DNA"/>
</dbReference>
<reference evidence="2 3" key="1">
    <citation type="journal article" date="2012" name="J. Bacteriol.">
        <title>Genome Sequence of Nitratireductor indicus Type Strain C115.</title>
        <authorList>
            <person name="Lai Q."/>
            <person name="Li G."/>
            <person name="Yu Z."/>
            <person name="Shao Z."/>
        </authorList>
    </citation>
    <scope>NUCLEOTIDE SEQUENCE [LARGE SCALE GENOMIC DNA]</scope>
    <source>
        <strain evidence="2 3">C115</strain>
    </source>
</reference>
<keyword evidence="1" id="KW-1133">Transmembrane helix</keyword>
<dbReference type="STRING" id="721133.SAMN05216176_10989"/>
<dbReference type="PATRIC" id="fig|1231190.3.peg.2968"/>
<feature type="transmembrane region" description="Helical" evidence="1">
    <location>
        <begin position="139"/>
        <end position="157"/>
    </location>
</feature>
<keyword evidence="1" id="KW-0472">Membrane</keyword>
<dbReference type="OrthoDB" id="271600at2"/>
<sequence length="401" mass="43136">MFLNVAILVVVLVVALVLWSPRLYATKVWRAMTTPLASIIGSGFLVLGPVLDFSYGIHAPLVMLALCAGAYLFGAAIRYNMRALENADGEHETRFDRLVEHAAAASLGFAYIISVAYYLNLFGAFGVSLTAVNDTDHARLVTTAVYMIIVFVGWTRGFKALEAMEYASVTAKLAIIAGLLLGLGVYFYGRVADGGLIFNPPEQRGWSAVTLAFGLIVTVQGFETSRYLGRDYDTPTLIRSMRLAQWVSSAIYMAYILLIAYVFDLHGMKLTETAIVDMMAIVAPILSVLLVGAALAAQFSAAVADTSGSGGLFAELTRNRLTPRKAYALLAAVGITLTWSANVFQIISYASRAFAFYYALQAMLAASIAWRKEKSPLKAAAFAALALLGLAIVMLGTPVEA</sequence>
<feature type="transmembrane region" description="Helical" evidence="1">
    <location>
        <begin position="205"/>
        <end position="222"/>
    </location>
</feature>
<feature type="transmembrane region" description="Helical" evidence="1">
    <location>
        <begin position="243"/>
        <end position="263"/>
    </location>
</feature>
<gene>
    <name evidence="2" type="ORF">NA8A_14284</name>
</gene>
<evidence type="ECO:0000313" key="3">
    <source>
        <dbReference type="Proteomes" id="UP000007374"/>
    </source>
</evidence>
<comment type="caution">
    <text evidence="2">The sequence shown here is derived from an EMBL/GenBank/DDBJ whole genome shotgun (WGS) entry which is preliminary data.</text>
</comment>
<dbReference type="Proteomes" id="UP000007374">
    <property type="component" value="Unassembled WGS sequence"/>
</dbReference>
<dbReference type="eggNOG" id="ENOG502Z7XH">
    <property type="taxonomic scope" value="Bacteria"/>
</dbReference>
<feature type="transmembrane region" description="Helical" evidence="1">
    <location>
        <begin position="353"/>
        <end position="370"/>
    </location>
</feature>
<feature type="transmembrane region" description="Helical" evidence="1">
    <location>
        <begin position="169"/>
        <end position="189"/>
    </location>
</feature>